<dbReference type="EMBL" id="CAUYUJ010018311">
    <property type="protein sequence ID" value="CAK0882595.1"/>
    <property type="molecule type" value="Genomic_DNA"/>
</dbReference>
<evidence type="ECO:0000313" key="3">
    <source>
        <dbReference type="EMBL" id="CAK0882595.1"/>
    </source>
</evidence>
<dbReference type="InterPro" id="IPR052140">
    <property type="entry name" value="Dev_Signal_Hedgehog-like"/>
</dbReference>
<dbReference type="SUPFAM" id="SSF51294">
    <property type="entry name" value="Hedgehog/intein (Hint) domain"/>
    <property type="match status" value="1"/>
</dbReference>
<protein>
    <recommendedName>
        <fullName evidence="2">Hint domain-containing protein</fullName>
    </recommendedName>
</protein>
<dbReference type="InterPro" id="IPR001767">
    <property type="entry name" value="Hedgehog_Hint"/>
</dbReference>
<sequence length="265" mass="27847">MARRSVARLALLGVSLAAIATQLSGCLRTSSGHAPHRGSCFPADAVVIGAAGPKRMADVRVGDSLLGVDAAGKIGFSEVRAWLHRDVDAHSNMTVVETSIGKVVASAKHSIATGTVGRVEYAYADELEMGHELIAMNGSAVRVVSTGVQAAAGFYSPLTYSSNFFVGSSADSVVLAHGFAHNPAPVFSAHVVHALMNIAEVWYGTSVHAIEQEQQRRYLHPVLRAVLAVCPIVSIDAESEASLAWQWFRAPRGAAADDGVQAHVV</sequence>
<reference evidence="3" key="1">
    <citation type="submission" date="2023-10" db="EMBL/GenBank/DDBJ databases">
        <authorList>
            <person name="Chen Y."/>
            <person name="Shah S."/>
            <person name="Dougan E. K."/>
            <person name="Thang M."/>
            <person name="Chan C."/>
        </authorList>
    </citation>
    <scope>NUCLEOTIDE SEQUENCE [LARGE SCALE GENOMIC DNA]</scope>
</reference>
<keyword evidence="4" id="KW-1185">Reference proteome</keyword>
<evidence type="ECO:0000259" key="2">
    <source>
        <dbReference type="SMART" id="SM00306"/>
    </source>
</evidence>
<gene>
    <name evidence="3" type="ORF">PCOR1329_LOCUS65061</name>
</gene>
<dbReference type="PANTHER" id="PTHR46706">
    <property type="entry name" value="PROTEIN QUA-1-RELATED"/>
    <property type="match status" value="1"/>
</dbReference>
<dbReference type="CDD" id="cd00081">
    <property type="entry name" value="Hint"/>
    <property type="match status" value="1"/>
</dbReference>
<dbReference type="InterPro" id="IPR003587">
    <property type="entry name" value="Hint_dom_N"/>
</dbReference>
<dbReference type="Proteomes" id="UP001189429">
    <property type="component" value="Unassembled WGS sequence"/>
</dbReference>
<dbReference type="Gene3D" id="2.170.16.10">
    <property type="entry name" value="Hedgehog/Intein (Hint) domain"/>
    <property type="match status" value="1"/>
</dbReference>
<proteinExistence type="predicted"/>
<dbReference type="Pfam" id="PF01079">
    <property type="entry name" value="Hint"/>
    <property type="match status" value="1"/>
</dbReference>
<keyword evidence="1" id="KW-0732">Signal</keyword>
<evidence type="ECO:0000313" key="4">
    <source>
        <dbReference type="Proteomes" id="UP001189429"/>
    </source>
</evidence>
<feature type="chain" id="PRO_5045947203" description="Hint domain-containing protein" evidence="1">
    <location>
        <begin position="18"/>
        <end position="265"/>
    </location>
</feature>
<name>A0ABN9W8W1_9DINO</name>
<feature type="signal peptide" evidence="1">
    <location>
        <begin position="1"/>
        <end position="17"/>
    </location>
</feature>
<dbReference type="InterPro" id="IPR036844">
    <property type="entry name" value="Hint_dom_sf"/>
</dbReference>
<dbReference type="SMART" id="SM00306">
    <property type="entry name" value="HintN"/>
    <property type="match status" value="1"/>
</dbReference>
<accession>A0ABN9W8W1</accession>
<evidence type="ECO:0000256" key="1">
    <source>
        <dbReference type="SAM" id="SignalP"/>
    </source>
</evidence>
<organism evidence="3 4">
    <name type="scientific">Prorocentrum cordatum</name>
    <dbReference type="NCBI Taxonomy" id="2364126"/>
    <lineage>
        <taxon>Eukaryota</taxon>
        <taxon>Sar</taxon>
        <taxon>Alveolata</taxon>
        <taxon>Dinophyceae</taxon>
        <taxon>Prorocentrales</taxon>
        <taxon>Prorocentraceae</taxon>
        <taxon>Prorocentrum</taxon>
    </lineage>
</organism>
<comment type="caution">
    <text evidence="3">The sequence shown here is derived from an EMBL/GenBank/DDBJ whole genome shotgun (WGS) entry which is preliminary data.</text>
</comment>
<dbReference type="PANTHER" id="PTHR46706:SF12">
    <property type="entry name" value="PROTEIN QUA-1-RELATED"/>
    <property type="match status" value="1"/>
</dbReference>
<feature type="domain" description="Hint" evidence="2">
    <location>
        <begin position="38"/>
        <end position="137"/>
    </location>
</feature>